<dbReference type="GO" id="GO:0036381">
    <property type="term" value="F:pyridoxal 5'-phosphate synthase (glutamine hydrolysing) activity"/>
    <property type="evidence" value="ECO:0007669"/>
    <property type="project" value="UniProtKB-EC"/>
</dbReference>
<keyword evidence="9" id="KW-1185">Reference proteome</keyword>
<dbReference type="PANTHER" id="PTHR31559">
    <property type="entry name" value="PYRIDOXAL 5'-PHOSPHATE SYNTHASE SUBUNIT SNO"/>
    <property type="match status" value="1"/>
</dbReference>
<keyword evidence="4 7" id="KW-0315">Glutamine amidotransferase</keyword>
<dbReference type="InterPro" id="IPR029062">
    <property type="entry name" value="Class_I_gatase-like"/>
</dbReference>
<dbReference type="Proteomes" id="UP001444625">
    <property type="component" value="Unassembled WGS sequence"/>
</dbReference>
<dbReference type="PIRSF" id="PIRSF005639">
    <property type="entry name" value="Glut_amidoT_SNO"/>
    <property type="match status" value="1"/>
</dbReference>
<protein>
    <recommendedName>
        <fullName evidence="7">Pyridoxal 5'-phosphate synthase subunit PdxT</fullName>
        <ecNumber evidence="7">4.3.3.6</ecNumber>
    </recommendedName>
    <alternativeName>
        <fullName evidence="7">Pdx2</fullName>
    </alternativeName>
    <alternativeName>
        <fullName evidence="7">Pyridoxal 5'-phosphate synthase glutaminase subunit</fullName>
        <ecNumber evidence="7">3.5.1.2</ecNumber>
    </alternativeName>
</protein>
<dbReference type="PANTHER" id="PTHR31559:SF0">
    <property type="entry name" value="PYRIDOXAL 5'-PHOSPHATE SYNTHASE SUBUNIT SNO1-RELATED"/>
    <property type="match status" value="1"/>
</dbReference>
<accession>A0ABU9XIT6</accession>
<reference evidence="8 9" key="1">
    <citation type="submission" date="2024-05" db="EMBL/GenBank/DDBJ databases">
        <authorList>
            <person name="Haq I."/>
            <person name="Ullah Z."/>
            <person name="Ahmad R."/>
            <person name="Li M."/>
            <person name="Tong Y."/>
        </authorList>
    </citation>
    <scope>NUCLEOTIDE SEQUENCE [LARGE SCALE GENOMIC DNA]</scope>
    <source>
        <strain evidence="8 9">16A2E</strain>
    </source>
</reference>
<keyword evidence="2 7" id="KW-0378">Hydrolase</keyword>
<dbReference type="CDD" id="cd01749">
    <property type="entry name" value="GATase1_PB"/>
    <property type="match status" value="1"/>
</dbReference>
<comment type="similarity">
    <text evidence="1 7">Belongs to the glutaminase PdxT/SNO family.</text>
</comment>
<dbReference type="EC" id="4.3.3.6" evidence="7"/>
<dbReference type="GO" id="GO:0004359">
    <property type="term" value="F:glutaminase activity"/>
    <property type="evidence" value="ECO:0007669"/>
    <property type="project" value="UniProtKB-EC"/>
</dbReference>
<evidence type="ECO:0000256" key="4">
    <source>
        <dbReference type="ARBA" id="ARBA00022962"/>
    </source>
</evidence>
<keyword evidence="3 7" id="KW-0663">Pyridoxal phosphate</keyword>
<dbReference type="SUPFAM" id="SSF52317">
    <property type="entry name" value="Class I glutamine amidotransferase-like"/>
    <property type="match status" value="1"/>
</dbReference>
<dbReference type="PROSITE" id="PS51273">
    <property type="entry name" value="GATASE_TYPE_1"/>
    <property type="match status" value="1"/>
</dbReference>
<feature type="binding site" evidence="7">
    <location>
        <begin position="136"/>
        <end position="137"/>
    </location>
    <ligand>
        <name>L-glutamine</name>
        <dbReference type="ChEBI" id="CHEBI:58359"/>
    </ligand>
</feature>
<evidence type="ECO:0000256" key="3">
    <source>
        <dbReference type="ARBA" id="ARBA00022898"/>
    </source>
</evidence>
<evidence type="ECO:0000313" key="9">
    <source>
        <dbReference type="Proteomes" id="UP001444625"/>
    </source>
</evidence>
<evidence type="ECO:0000313" key="8">
    <source>
        <dbReference type="EMBL" id="MEN2768182.1"/>
    </source>
</evidence>
<sequence>MSNLTIGVLGLQGAVAEHIKQVEALGCNGLIVKRPEQLAFIDGLILPGGESTTMRKLIDRYGFFEPLIEFSNEKKPIFGTCAGMVLVANKLSESKEAHLGLMNVCVKRNAFGRQRDSFEAALEVKGIETPYSAVFIRAPYIESAGEEVEILAQYNGNIVAAKQGNILASAFHPELTADTRFLQLFIEMVKESAKTTAL</sequence>
<comment type="function">
    <text evidence="7">Catalyzes the hydrolysis of glutamine to glutamate and ammonia as part of the biosynthesis of pyridoxal 5'-phosphate. The resulting ammonia molecule is channeled to the active site of PdxS.</text>
</comment>
<feature type="active site" description="Charge relay system" evidence="7">
    <location>
        <position position="174"/>
    </location>
</feature>
<dbReference type="NCBIfam" id="TIGR03800">
    <property type="entry name" value="PLP_synth_Pdx2"/>
    <property type="match status" value="1"/>
</dbReference>
<dbReference type="PROSITE" id="PS51130">
    <property type="entry name" value="PDXT_SNO_2"/>
    <property type="match status" value="1"/>
</dbReference>
<comment type="catalytic activity">
    <reaction evidence="7">
        <text>aldehydo-D-ribose 5-phosphate + D-glyceraldehyde 3-phosphate + L-glutamine = pyridoxal 5'-phosphate + L-glutamate + phosphate + 3 H2O + H(+)</text>
        <dbReference type="Rhea" id="RHEA:31507"/>
        <dbReference type="ChEBI" id="CHEBI:15377"/>
        <dbReference type="ChEBI" id="CHEBI:15378"/>
        <dbReference type="ChEBI" id="CHEBI:29985"/>
        <dbReference type="ChEBI" id="CHEBI:43474"/>
        <dbReference type="ChEBI" id="CHEBI:58273"/>
        <dbReference type="ChEBI" id="CHEBI:58359"/>
        <dbReference type="ChEBI" id="CHEBI:59776"/>
        <dbReference type="ChEBI" id="CHEBI:597326"/>
        <dbReference type="EC" id="4.3.3.6"/>
    </reaction>
</comment>
<dbReference type="PROSITE" id="PS01236">
    <property type="entry name" value="PDXT_SNO_1"/>
    <property type="match status" value="1"/>
</dbReference>
<evidence type="ECO:0000256" key="5">
    <source>
        <dbReference type="ARBA" id="ARBA00023239"/>
    </source>
</evidence>
<dbReference type="InterPro" id="IPR002161">
    <property type="entry name" value="PdxT/SNO"/>
</dbReference>
<evidence type="ECO:0000256" key="1">
    <source>
        <dbReference type="ARBA" id="ARBA00008345"/>
    </source>
</evidence>
<feature type="active site" description="Nucleophile" evidence="7">
    <location>
        <position position="81"/>
    </location>
</feature>
<name>A0ABU9XIT6_9BACI</name>
<keyword evidence="5 7" id="KW-0456">Lyase</keyword>
<dbReference type="RefSeq" id="WP_345825663.1">
    <property type="nucleotide sequence ID" value="NZ_JBDIML010000004.1"/>
</dbReference>
<gene>
    <name evidence="7 8" type="primary">pdxT</name>
    <name evidence="8" type="ORF">ABC228_13445</name>
</gene>
<evidence type="ECO:0000256" key="2">
    <source>
        <dbReference type="ARBA" id="ARBA00022801"/>
    </source>
</evidence>
<proteinExistence type="inferred from homology"/>
<feature type="active site" description="Charge relay system" evidence="7">
    <location>
        <position position="172"/>
    </location>
</feature>
<organism evidence="8 9">
    <name type="scientific">Ornithinibacillus xuwenensis</name>
    <dbReference type="NCBI Taxonomy" id="3144668"/>
    <lineage>
        <taxon>Bacteria</taxon>
        <taxon>Bacillati</taxon>
        <taxon>Bacillota</taxon>
        <taxon>Bacilli</taxon>
        <taxon>Bacillales</taxon>
        <taxon>Bacillaceae</taxon>
        <taxon>Ornithinibacillus</taxon>
    </lineage>
</organism>
<dbReference type="HAMAP" id="MF_01615">
    <property type="entry name" value="PdxT"/>
    <property type="match status" value="1"/>
</dbReference>
<comment type="pathway">
    <text evidence="7">Cofactor biosynthesis; pyridoxal 5'-phosphate biosynthesis.</text>
</comment>
<feature type="binding site" evidence="7">
    <location>
        <begin position="49"/>
        <end position="51"/>
    </location>
    <ligand>
        <name>L-glutamine</name>
        <dbReference type="ChEBI" id="CHEBI:58359"/>
    </ligand>
</feature>
<dbReference type="Pfam" id="PF01174">
    <property type="entry name" value="SNO"/>
    <property type="match status" value="1"/>
</dbReference>
<evidence type="ECO:0000256" key="6">
    <source>
        <dbReference type="ARBA" id="ARBA00049534"/>
    </source>
</evidence>
<evidence type="ECO:0000256" key="7">
    <source>
        <dbReference type="HAMAP-Rule" id="MF_01615"/>
    </source>
</evidence>
<dbReference type="EMBL" id="JBDIML010000004">
    <property type="protein sequence ID" value="MEN2768182.1"/>
    <property type="molecule type" value="Genomic_DNA"/>
</dbReference>
<comment type="caution">
    <text evidence="8">The sequence shown here is derived from an EMBL/GenBank/DDBJ whole genome shotgun (WGS) entry which is preliminary data.</text>
</comment>
<feature type="binding site" evidence="7">
    <location>
        <position position="108"/>
    </location>
    <ligand>
        <name>L-glutamine</name>
        <dbReference type="ChEBI" id="CHEBI:58359"/>
    </ligand>
</feature>
<dbReference type="Gene3D" id="3.40.50.880">
    <property type="match status" value="1"/>
</dbReference>
<dbReference type="InterPro" id="IPR021196">
    <property type="entry name" value="PdxT/SNO_CS"/>
</dbReference>
<comment type="subunit">
    <text evidence="7">In the presence of PdxS, forms a dodecamer of heterodimers. Only shows activity in the heterodimer.</text>
</comment>
<comment type="catalytic activity">
    <reaction evidence="6 7">
        <text>L-glutamine + H2O = L-glutamate + NH4(+)</text>
        <dbReference type="Rhea" id="RHEA:15889"/>
        <dbReference type="ChEBI" id="CHEBI:15377"/>
        <dbReference type="ChEBI" id="CHEBI:28938"/>
        <dbReference type="ChEBI" id="CHEBI:29985"/>
        <dbReference type="ChEBI" id="CHEBI:58359"/>
        <dbReference type="EC" id="3.5.1.2"/>
    </reaction>
</comment>
<dbReference type="EC" id="3.5.1.2" evidence="7"/>